<name>A0ABQ1Q9S3_9ACTN</name>
<evidence type="ECO:0000256" key="2">
    <source>
        <dbReference type="SAM" id="Phobius"/>
    </source>
</evidence>
<comment type="caution">
    <text evidence="4">The sequence shown here is derived from an EMBL/GenBank/DDBJ whole genome shotgun (WGS) entry which is preliminary data.</text>
</comment>
<feature type="domain" description="Transglutaminase-like" evidence="3">
    <location>
        <begin position="483"/>
        <end position="551"/>
    </location>
</feature>
<dbReference type="EMBL" id="BMCK01000002">
    <property type="protein sequence ID" value="GGD18653.1"/>
    <property type="molecule type" value="Genomic_DNA"/>
</dbReference>
<feature type="transmembrane region" description="Helical" evidence="2">
    <location>
        <begin position="148"/>
        <end position="165"/>
    </location>
</feature>
<dbReference type="Pfam" id="PF11992">
    <property type="entry name" value="TgpA_N"/>
    <property type="match status" value="1"/>
</dbReference>
<dbReference type="PANTHER" id="PTHR42736">
    <property type="entry name" value="PROTEIN-GLUTAMINE GAMMA-GLUTAMYLTRANSFERASE"/>
    <property type="match status" value="1"/>
</dbReference>
<feature type="transmembrane region" description="Helical" evidence="2">
    <location>
        <begin position="122"/>
        <end position="141"/>
    </location>
</feature>
<dbReference type="SMART" id="SM00460">
    <property type="entry name" value="TGc"/>
    <property type="match status" value="1"/>
</dbReference>
<feature type="transmembrane region" description="Helical" evidence="2">
    <location>
        <begin position="221"/>
        <end position="243"/>
    </location>
</feature>
<keyword evidence="2" id="KW-1133">Transmembrane helix</keyword>
<dbReference type="InterPro" id="IPR021878">
    <property type="entry name" value="TgpA_N"/>
</dbReference>
<dbReference type="Proteomes" id="UP000630594">
    <property type="component" value="Unassembled WGS sequence"/>
</dbReference>
<dbReference type="Gene3D" id="3.10.620.30">
    <property type="match status" value="1"/>
</dbReference>
<keyword evidence="2" id="KW-0812">Transmembrane</keyword>
<gene>
    <name evidence="4" type="ORF">GCM10007231_17240</name>
</gene>
<feature type="transmembrane region" description="Helical" evidence="2">
    <location>
        <begin position="171"/>
        <end position="187"/>
    </location>
</feature>
<feature type="transmembrane region" description="Helical" evidence="2">
    <location>
        <begin position="39"/>
        <end position="58"/>
    </location>
</feature>
<dbReference type="PANTHER" id="PTHR42736:SF1">
    <property type="entry name" value="PROTEIN-GLUTAMINE GAMMA-GLUTAMYLTRANSFERASE"/>
    <property type="match status" value="1"/>
</dbReference>
<evidence type="ECO:0000313" key="4">
    <source>
        <dbReference type="EMBL" id="GGD18653.1"/>
    </source>
</evidence>
<organism evidence="4 5">
    <name type="scientific">Nocardioides daphniae</name>
    <dbReference type="NCBI Taxonomy" id="402297"/>
    <lineage>
        <taxon>Bacteria</taxon>
        <taxon>Bacillati</taxon>
        <taxon>Actinomycetota</taxon>
        <taxon>Actinomycetes</taxon>
        <taxon>Propionibacteriales</taxon>
        <taxon>Nocardioidaceae</taxon>
        <taxon>Nocardioides</taxon>
    </lineage>
</organism>
<feature type="compositionally biased region" description="Low complexity" evidence="1">
    <location>
        <begin position="572"/>
        <end position="592"/>
    </location>
</feature>
<dbReference type="InterPro" id="IPR052901">
    <property type="entry name" value="Bact_TGase-like"/>
</dbReference>
<feature type="compositionally biased region" description="Basic and acidic residues" evidence="1">
    <location>
        <begin position="560"/>
        <end position="571"/>
    </location>
</feature>
<feature type="transmembrane region" description="Helical" evidence="2">
    <location>
        <begin position="609"/>
        <end position="632"/>
    </location>
</feature>
<keyword evidence="5" id="KW-1185">Reference proteome</keyword>
<feature type="transmembrane region" description="Helical" evidence="2">
    <location>
        <begin position="65"/>
        <end position="85"/>
    </location>
</feature>
<protein>
    <submittedName>
        <fullName evidence="4">Transglutaminase</fullName>
    </submittedName>
</protein>
<reference evidence="5" key="1">
    <citation type="journal article" date="2019" name="Int. J. Syst. Evol. Microbiol.">
        <title>The Global Catalogue of Microorganisms (GCM) 10K type strain sequencing project: providing services to taxonomists for standard genome sequencing and annotation.</title>
        <authorList>
            <consortium name="The Broad Institute Genomics Platform"/>
            <consortium name="The Broad Institute Genome Sequencing Center for Infectious Disease"/>
            <person name="Wu L."/>
            <person name="Ma J."/>
        </authorList>
    </citation>
    <scope>NUCLEOTIDE SEQUENCE [LARGE SCALE GENOMIC DNA]</scope>
    <source>
        <strain evidence="5">CCM 7403</strain>
    </source>
</reference>
<evidence type="ECO:0000259" key="3">
    <source>
        <dbReference type="SMART" id="SM00460"/>
    </source>
</evidence>
<evidence type="ECO:0000256" key="1">
    <source>
        <dbReference type="SAM" id="MobiDB-lite"/>
    </source>
</evidence>
<evidence type="ECO:0000313" key="5">
    <source>
        <dbReference type="Proteomes" id="UP000630594"/>
    </source>
</evidence>
<dbReference type="Pfam" id="PF01841">
    <property type="entry name" value="Transglut_core"/>
    <property type="match status" value="1"/>
</dbReference>
<dbReference type="InterPro" id="IPR002931">
    <property type="entry name" value="Transglutaminase-like"/>
</dbReference>
<feature type="region of interest" description="Disordered" evidence="1">
    <location>
        <begin position="550"/>
        <end position="603"/>
    </location>
</feature>
<keyword evidence="2" id="KW-0472">Membrane</keyword>
<feature type="transmembrane region" description="Helical" evidence="2">
    <location>
        <begin position="12"/>
        <end position="33"/>
    </location>
</feature>
<dbReference type="InterPro" id="IPR038765">
    <property type="entry name" value="Papain-like_cys_pep_sf"/>
</dbReference>
<dbReference type="RefSeq" id="WP_188421462.1">
    <property type="nucleotide sequence ID" value="NZ_BMCK01000002.1"/>
</dbReference>
<proteinExistence type="predicted"/>
<dbReference type="SUPFAM" id="SSF54001">
    <property type="entry name" value="Cysteine proteinases"/>
    <property type="match status" value="1"/>
</dbReference>
<sequence length="761" mass="82779">MTLQRPLSFPRSLLTSVVAALTVWATLLTWMPLSESPGPFVAPLLLVAVALAATGATARWRGLPVAVVTLLQVVVGAVLVVLLLADSPWPLPDAWQSIRGQLDAALTSADRYAPPVPSDVPSVAPLFVVVGTAAMVLLDLVAMTLRRVALSAVILLALHLVPANLGVDVPWPVFAAVAAGFLTLLFLDNDDLVVRWGSSLPGGGTRPTEVPARPATSAATALRIGAVATVGAVVVATVLNALVPRSPIQPWRAVDQGPDEQVMLTSPLVDLRRDLDRGADVPLMRVVSDRQPSYVRTAVLSHFNGEEWSTGDRTATRIQDADGRDLPLRGVDAVLRRTKTQYDFTATTAFRSRWLPVLPLTTDVQAGGDWRYDVDTMDFAAFDADLNTSQMEWSVTGVDLEYSNVLLERAGSGRDEVDEVFTRLPESLPASVGRLAAQVTRDEPTRYEKARALQSWFREEFTYSLDRVETVDNNALVAFLDPSGRVGYCEQFAASMAVMARTLGIPARVAVGFLVPRRIGTAEWEFSSHDLHAWPELYFPGSGWVRFEPTPSSRASSVPEHTRDEVPRDEPSATASATTSPNTPAPSASAAPDESDPAAQEQERDLVDWGAVATWLLVLLVVGALSLVPQVVRGRRRTRRLGHATPEELWDELRDSALDLGRLWPEGRSPRATGRTVLEWYRPGAATSGESQLSVDELAERLDRVVVAVERSRYDRPGQRTQGDPTLAADVEACVETLAAGSDRSTRWKARWLPRSLTRRP</sequence>
<accession>A0ABQ1Q9S3</accession>